<dbReference type="RefSeq" id="WP_023160417.1">
    <property type="nucleotide sequence ID" value="NZ_CGBR01000027.1"/>
</dbReference>
<dbReference type="EMBL" id="CGBR01000027">
    <property type="protein sequence ID" value="CFQ69851.1"/>
    <property type="molecule type" value="Genomic_DNA"/>
</dbReference>
<dbReference type="AlphaFoldDB" id="A0A0T7P7N7"/>
<protein>
    <recommendedName>
        <fullName evidence="3">HD family hydrolase</fullName>
    </recommendedName>
</protein>
<dbReference type="PATRIC" id="fig|630.32.peg.3130"/>
<evidence type="ECO:0000313" key="2">
    <source>
        <dbReference type="Proteomes" id="UP000048841"/>
    </source>
</evidence>
<reference evidence="1 2" key="1">
    <citation type="submission" date="2015-03" db="EMBL/GenBank/DDBJ databases">
        <authorList>
            <person name="Murphy D."/>
        </authorList>
    </citation>
    <scope>NUCLEOTIDE SEQUENCE [LARGE SCALE GENOMIC DNA]</scope>
    <source>
        <strain evidence="1 2">IP26249</strain>
    </source>
</reference>
<dbReference type="SUPFAM" id="SSF109604">
    <property type="entry name" value="HD-domain/PDEase-like"/>
    <property type="match status" value="1"/>
</dbReference>
<sequence>MSYITTYSGLDFDYLKPLASSICIEDIAQALSHECRFAGHLPNFYSVAQHCLLISTIVPEEFALEALLHDATEAYCKDIPSPLKRLLPDYQVIEQQVDTVIRETFGLPAEMSAVVHYCDLVMLATERQELDIDDGKEWPMLACIPLAEMAIVPMSSRDARIAFLARFNELTGAIAS</sequence>
<dbReference type="Gene3D" id="1.10.3210.10">
    <property type="entry name" value="Hypothetical protein af1432"/>
    <property type="match status" value="1"/>
</dbReference>
<name>A0A0T7P7N7_YEREN</name>
<dbReference type="Proteomes" id="UP000048841">
    <property type="component" value="Unassembled WGS sequence"/>
</dbReference>
<evidence type="ECO:0000313" key="1">
    <source>
        <dbReference type="EMBL" id="CFQ69851.1"/>
    </source>
</evidence>
<proteinExistence type="predicted"/>
<organism evidence="1 2">
    <name type="scientific">Yersinia enterocolitica</name>
    <dbReference type="NCBI Taxonomy" id="630"/>
    <lineage>
        <taxon>Bacteria</taxon>
        <taxon>Pseudomonadati</taxon>
        <taxon>Pseudomonadota</taxon>
        <taxon>Gammaproteobacteria</taxon>
        <taxon>Enterobacterales</taxon>
        <taxon>Yersiniaceae</taxon>
        <taxon>Yersinia</taxon>
    </lineage>
</organism>
<evidence type="ECO:0008006" key="3">
    <source>
        <dbReference type="Google" id="ProtNLM"/>
    </source>
</evidence>
<gene>
    <name evidence="1" type="ORF">ERS137941_03209</name>
</gene>
<accession>A0A0T7P7N7</accession>